<keyword evidence="3" id="KW-0436">Ligase</keyword>
<dbReference type="PANTHER" id="PTHR43615:SF1">
    <property type="entry name" value="PPDK_N DOMAIN-CONTAINING PROTEIN"/>
    <property type="match status" value="1"/>
</dbReference>
<name>A0A5S9R4D2_MYCVN</name>
<dbReference type="InterPro" id="IPR008279">
    <property type="entry name" value="PEP-util_enz_mobile_dom"/>
</dbReference>
<accession>A0A5S9R4D2</accession>
<dbReference type="Pfam" id="PF00391">
    <property type="entry name" value="PEP-utilizers"/>
    <property type="match status" value="1"/>
</dbReference>
<evidence type="ECO:0000256" key="1">
    <source>
        <dbReference type="SAM" id="MobiDB-lite"/>
    </source>
</evidence>
<keyword evidence="3" id="KW-0808">Transferase</keyword>
<dbReference type="EMBL" id="CACSIP010000037">
    <property type="protein sequence ID" value="CAA0129909.1"/>
    <property type="molecule type" value="Genomic_DNA"/>
</dbReference>
<evidence type="ECO:0000313" key="3">
    <source>
        <dbReference type="EMBL" id="CAA0129909.1"/>
    </source>
</evidence>
<protein>
    <submittedName>
        <fullName evidence="3">Prodigiosin synthesizing transferase PigC</fullName>
        <ecNumber evidence="3">6.4.-.-</ecNumber>
    </submittedName>
</protein>
<feature type="compositionally biased region" description="Basic and acidic residues" evidence="1">
    <location>
        <begin position="1"/>
        <end position="17"/>
    </location>
</feature>
<dbReference type="GO" id="GO:0016772">
    <property type="term" value="F:transferase activity, transferring phosphorus-containing groups"/>
    <property type="evidence" value="ECO:0007669"/>
    <property type="project" value="InterPro"/>
</dbReference>
<proteinExistence type="predicted"/>
<dbReference type="AlphaFoldDB" id="A0A5S9R4D2"/>
<dbReference type="InterPro" id="IPR036637">
    <property type="entry name" value="Phosphohistidine_dom_sf"/>
</dbReference>
<dbReference type="InterPro" id="IPR051549">
    <property type="entry name" value="PEP_Utilizing_Enz"/>
</dbReference>
<keyword evidence="4" id="KW-1185">Reference proteome</keyword>
<feature type="region of interest" description="Disordered" evidence="1">
    <location>
        <begin position="1"/>
        <end position="24"/>
    </location>
</feature>
<dbReference type="Gene3D" id="3.50.30.10">
    <property type="entry name" value="Phosphohistidine domain"/>
    <property type="match status" value="1"/>
</dbReference>
<organism evidence="3 4">
    <name type="scientific">Mycolicibacterium vanbaalenii</name>
    <name type="common">Mycobacterium vanbaalenii</name>
    <dbReference type="NCBI Taxonomy" id="110539"/>
    <lineage>
        <taxon>Bacteria</taxon>
        <taxon>Bacillati</taxon>
        <taxon>Actinomycetota</taxon>
        <taxon>Actinomycetes</taxon>
        <taxon>Mycobacteriales</taxon>
        <taxon>Mycobacteriaceae</taxon>
        <taxon>Mycolicibacterium</taxon>
    </lineage>
</organism>
<reference evidence="3 4" key="1">
    <citation type="submission" date="2019-11" db="EMBL/GenBank/DDBJ databases">
        <authorList>
            <person name="Holert J."/>
        </authorList>
    </citation>
    <scope>NUCLEOTIDE SEQUENCE [LARGE SCALE GENOMIC DNA]</scope>
    <source>
        <strain evidence="3">BC8_1</strain>
    </source>
</reference>
<evidence type="ECO:0000259" key="2">
    <source>
        <dbReference type="Pfam" id="PF00391"/>
    </source>
</evidence>
<dbReference type="PANTHER" id="PTHR43615">
    <property type="entry name" value="PHOSPHOENOLPYRUVATE SYNTHASE-RELATED"/>
    <property type="match status" value="1"/>
</dbReference>
<sequence>MSEDRTQPYGHSADRRPAARRRTTLNTTVTDPIRGTSEPDRYWTTTNLGEACPDVMSPMCWSVWEESAELGWLYSMYALGVIPKRRVTVSPDVNDRGLSCFYGRQALNVDAIRRIMADLPGVDGDDFERDLMGSVRPDAPQYKGSLTRVPALLVRAPYALLRTGKRLRDRHDVIYKKWTATVFGPPGALRDQPIDRLVAGREAFKQIFKVHCVVRFIFQGGQSAVTGVAEKAGGQALAVELLSGVGDVNETRMADDLWRLGQGQLTEELFMRSWGYHGPNEGNPFTTVWRENPAPIRALAAATAQRGERPSDRAAQAQAAGLRAEQRLLAATPAVQRPAVRWLVARMRNIVRTLQIGKAGYLMALDLTRHAAREVGAQLVENGVLHSVDDVFMFTIEECQALVRGAVPNPREIVEVRRANRAEYKAMVLPLAFTGMPIPVERESEQSGVGIEFSGAASGGAAVEGRARLVLDPAEDVELEEGDILVCRFTDPSWAPLMTLAEALVIDIGGSASHGAVVARELGIPYVIGTEKGTRTVHEGDRILVDGGNNLVRVLHRAADTAERPAAV</sequence>
<feature type="domain" description="PEP-utilising enzyme mobile" evidence="2">
    <location>
        <begin position="479"/>
        <end position="548"/>
    </location>
</feature>
<dbReference type="EC" id="6.4.-.-" evidence="3"/>
<dbReference type="GO" id="GO:0016874">
    <property type="term" value="F:ligase activity"/>
    <property type="evidence" value="ECO:0007669"/>
    <property type="project" value="UniProtKB-KW"/>
</dbReference>
<gene>
    <name evidence="3" type="primary">pigC_3</name>
    <name evidence="3" type="ORF">AELLOGFF_05601</name>
</gene>
<dbReference type="Proteomes" id="UP000430146">
    <property type="component" value="Unassembled WGS sequence"/>
</dbReference>
<evidence type="ECO:0000313" key="4">
    <source>
        <dbReference type="Proteomes" id="UP000430146"/>
    </source>
</evidence>
<dbReference type="SUPFAM" id="SSF52009">
    <property type="entry name" value="Phosphohistidine domain"/>
    <property type="match status" value="1"/>
</dbReference>